<protein>
    <recommendedName>
        <fullName evidence="4">Secreted protein</fullName>
    </recommendedName>
</protein>
<evidence type="ECO:0000313" key="2">
    <source>
        <dbReference type="EMBL" id="GAA2437383.1"/>
    </source>
</evidence>
<feature type="compositionally biased region" description="Basic and acidic residues" evidence="1">
    <location>
        <begin position="40"/>
        <end position="64"/>
    </location>
</feature>
<feature type="compositionally biased region" description="Basic and acidic residues" evidence="1">
    <location>
        <begin position="1"/>
        <end position="18"/>
    </location>
</feature>
<feature type="region of interest" description="Disordered" evidence="1">
    <location>
        <begin position="1"/>
        <end position="107"/>
    </location>
</feature>
<keyword evidence="3" id="KW-1185">Reference proteome</keyword>
<accession>A0ABP5WVJ5</accession>
<evidence type="ECO:0008006" key="4">
    <source>
        <dbReference type="Google" id="ProtNLM"/>
    </source>
</evidence>
<dbReference type="EMBL" id="BAAATK010000016">
    <property type="protein sequence ID" value="GAA2437383.1"/>
    <property type="molecule type" value="Genomic_DNA"/>
</dbReference>
<name>A0ABP5WVJ5_9ACTN</name>
<sequence length="107" mass="11214">MSEEDTGGRLREESECGARPRAPRFPVTPRTRGRLSAYRAYEDGRSRRHGERACRAPRPARDVLEAGPYGVQAGAHAGSGRGHAGPARAAAQRLHGGAPTDASAGAA</sequence>
<evidence type="ECO:0000256" key="1">
    <source>
        <dbReference type="SAM" id="MobiDB-lite"/>
    </source>
</evidence>
<evidence type="ECO:0000313" key="3">
    <source>
        <dbReference type="Proteomes" id="UP001500460"/>
    </source>
</evidence>
<gene>
    <name evidence="2" type="ORF">GCM10010421_29180</name>
</gene>
<dbReference type="Proteomes" id="UP001500460">
    <property type="component" value="Unassembled WGS sequence"/>
</dbReference>
<proteinExistence type="predicted"/>
<organism evidence="2 3">
    <name type="scientific">Streptomyces glaucus</name>
    <dbReference type="NCBI Taxonomy" id="284029"/>
    <lineage>
        <taxon>Bacteria</taxon>
        <taxon>Bacillati</taxon>
        <taxon>Actinomycetota</taxon>
        <taxon>Actinomycetes</taxon>
        <taxon>Kitasatosporales</taxon>
        <taxon>Streptomycetaceae</taxon>
        <taxon>Streptomyces</taxon>
    </lineage>
</organism>
<comment type="caution">
    <text evidence="2">The sequence shown here is derived from an EMBL/GenBank/DDBJ whole genome shotgun (WGS) entry which is preliminary data.</text>
</comment>
<reference evidence="3" key="1">
    <citation type="journal article" date="2019" name="Int. J. Syst. Evol. Microbiol.">
        <title>The Global Catalogue of Microorganisms (GCM) 10K type strain sequencing project: providing services to taxonomists for standard genome sequencing and annotation.</title>
        <authorList>
            <consortium name="The Broad Institute Genomics Platform"/>
            <consortium name="The Broad Institute Genome Sequencing Center for Infectious Disease"/>
            <person name="Wu L."/>
            <person name="Ma J."/>
        </authorList>
    </citation>
    <scope>NUCLEOTIDE SEQUENCE [LARGE SCALE GENOMIC DNA]</scope>
    <source>
        <strain evidence="3">JCM 6922</strain>
    </source>
</reference>